<dbReference type="OrthoDB" id="2406711at2759"/>
<evidence type="ECO:0000313" key="2">
    <source>
        <dbReference type="Proteomes" id="UP000615446"/>
    </source>
</evidence>
<accession>A0A8H3QCP2</accession>
<dbReference type="GO" id="GO:0006357">
    <property type="term" value="P:regulation of transcription by RNA polymerase II"/>
    <property type="evidence" value="ECO:0007669"/>
    <property type="project" value="InterPro"/>
</dbReference>
<dbReference type="AlphaFoldDB" id="A0A8H3QCP2"/>
<gene>
    <name evidence="1" type="ORF">RCL2_000159100</name>
</gene>
<dbReference type="InterPro" id="IPR033375">
    <property type="entry name" value="Cggbp1"/>
</dbReference>
<dbReference type="GO" id="GO:0003690">
    <property type="term" value="F:double-stranded DNA binding"/>
    <property type="evidence" value="ECO:0007669"/>
    <property type="project" value="InterPro"/>
</dbReference>
<dbReference type="PANTHER" id="PTHR32344">
    <property type="entry name" value="U1-TYPE DOMAIN-CONTAINING PROTEIN"/>
    <property type="match status" value="1"/>
</dbReference>
<name>A0A8H3QCP2_9GLOM</name>
<dbReference type="InterPro" id="IPR012337">
    <property type="entry name" value="RNaseH-like_sf"/>
</dbReference>
<dbReference type="GO" id="GO:0005634">
    <property type="term" value="C:nucleus"/>
    <property type="evidence" value="ECO:0007669"/>
    <property type="project" value="InterPro"/>
</dbReference>
<sequence>MKAKFVCYHLKNTGEICGNGCDKPEGCHLHCKAMLRLPCRVCGRPTKINKPPGIDNDLCSYCNKSNYQIRYNLDTGQDKSHLFEDNIKSDMQNELAFAACEHTQTLWSSNKTQQLTFSSTQAFSETKKLLIEDFIEAFAAADIPLEKVNSLLPFFKKHIKNGGSIPQAPTLRQVYLPNVFNKQYQLLKSFFDSKPVAIIMDETTDNCSRSVVNTIFCYRNEIKLVSVDFLERVNNATIRQVLMTTLTHFNIPFNLPRLFLSDSAAYMKKCYHEILSPLMPNLIHAPCCAHIFNLIGILSPCKIPLYNKTRWNSWFQMVSYTKDHIIYWPSFFKAELDNDKKHNTLAIINSCLQNEQELGLIIIYLNFISFYASEFIQCLDFFQKIKKPVIPFAELRLQQLTAYIETYRNSNDFGPSLENLIIQHRFNTHEIYSVFRMVFEVAYAKFTAHIPNHPARSLFFSCQVFDPKFIHFEDALRKNIRQYNAVKEFENPSDELLREWEFIVD</sequence>
<evidence type="ECO:0000313" key="1">
    <source>
        <dbReference type="EMBL" id="GES74092.1"/>
    </source>
</evidence>
<dbReference type="PANTHER" id="PTHR32344:SF1">
    <property type="entry name" value="U1-TYPE DOMAIN-CONTAINING PROTEIN"/>
    <property type="match status" value="1"/>
</dbReference>
<proteinExistence type="predicted"/>
<comment type="caution">
    <text evidence="1">The sequence shown here is derived from an EMBL/GenBank/DDBJ whole genome shotgun (WGS) entry which is preliminary data.</text>
</comment>
<dbReference type="SUPFAM" id="SSF53098">
    <property type="entry name" value="Ribonuclease H-like"/>
    <property type="match status" value="1"/>
</dbReference>
<protein>
    <submittedName>
        <fullName evidence="1">CGG triplet repeat-binding protein 1</fullName>
    </submittedName>
</protein>
<organism evidence="1 2">
    <name type="scientific">Rhizophagus clarus</name>
    <dbReference type="NCBI Taxonomy" id="94130"/>
    <lineage>
        <taxon>Eukaryota</taxon>
        <taxon>Fungi</taxon>
        <taxon>Fungi incertae sedis</taxon>
        <taxon>Mucoromycota</taxon>
        <taxon>Glomeromycotina</taxon>
        <taxon>Glomeromycetes</taxon>
        <taxon>Glomerales</taxon>
        <taxon>Glomeraceae</taxon>
        <taxon>Rhizophagus</taxon>
    </lineage>
</organism>
<reference evidence="1" key="1">
    <citation type="submission" date="2019-10" db="EMBL/GenBank/DDBJ databases">
        <title>Conservation and host-specific expression of non-tandemly repeated heterogenous ribosome RNA gene in arbuscular mycorrhizal fungi.</title>
        <authorList>
            <person name="Maeda T."/>
            <person name="Kobayashi Y."/>
            <person name="Nakagawa T."/>
            <person name="Ezawa T."/>
            <person name="Yamaguchi K."/>
            <person name="Bino T."/>
            <person name="Nishimoto Y."/>
            <person name="Shigenobu S."/>
            <person name="Kawaguchi M."/>
        </authorList>
    </citation>
    <scope>NUCLEOTIDE SEQUENCE</scope>
    <source>
        <strain evidence="1">HR1</strain>
    </source>
</reference>
<dbReference type="EMBL" id="BLAL01000011">
    <property type="protein sequence ID" value="GES74092.1"/>
    <property type="molecule type" value="Genomic_DNA"/>
</dbReference>
<dbReference type="Proteomes" id="UP000615446">
    <property type="component" value="Unassembled WGS sequence"/>
</dbReference>